<dbReference type="EMBL" id="FONG01000001">
    <property type="protein sequence ID" value="SFE08849.1"/>
    <property type="molecule type" value="Genomic_DNA"/>
</dbReference>
<dbReference type="InterPro" id="IPR029055">
    <property type="entry name" value="Ntn_hydrolases_N"/>
</dbReference>
<feature type="site" description="Cleavage; by autolysis" evidence="3">
    <location>
        <begin position="176"/>
        <end position="177"/>
    </location>
</feature>
<sequence>MPEAVIIGSERSEAGLPAGMDVLRRGGSALDAVEAAMRRCEDNPADHYVGTAGLPNARGEVELDASLMLGSGRQFGAVAALKGYPNPISVARAVLEKLPQHSLLVGEGAALFAEECGFSTADLLTDASREQWRKQVADSQQSVEGENTAATDGDARYRESALALIRRLAPHDGPWGTINIIALDASGEMCVGVSTSGYPYKYPGRVGDSALPGAGNWCDLRSGGAACTGRGELSMRGGTARTIVDLLAAGRDPSDACRDALADAALLPDDFRSELRALALTPDGRHGGAAGQEGSVYALMTDSSTEPEFRPRSVL</sequence>
<keyword evidence="5" id="KW-1185">Reference proteome</keyword>
<dbReference type="GO" id="GO:0016811">
    <property type="term" value="F:hydrolase activity, acting on carbon-nitrogen (but not peptide) bonds, in linear amides"/>
    <property type="evidence" value="ECO:0007669"/>
    <property type="project" value="UniProtKB-ARBA"/>
</dbReference>
<evidence type="ECO:0000256" key="1">
    <source>
        <dbReference type="PIRSR" id="PIRSR600246-1"/>
    </source>
</evidence>
<feature type="binding site" evidence="2">
    <location>
        <begin position="228"/>
        <end position="231"/>
    </location>
    <ligand>
        <name>substrate</name>
    </ligand>
</feature>
<feature type="active site" description="Nucleophile" evidence="1">
    <location>
        <position position="177"/>
    </location>
</feature>
<dbReference type="InterPro" id="IPR000246">
    <property type="entry name" value="Peptidase_T2"/>
</dbReference>
<organism evidence="4 5">
    <name type="scientific">Actinacidiphila alni</name>
    <dbReference type="NCBI Taxonomy" id="380248"/>
    <lineage>
        <taxon>Bacteria</taxon>
        <taxon>Bacillati</taxon>
        <taxon>Actinomycetota</taxon>
        <taxon>Actinomycetes</taxon>
        <taxon>Kitasatosporales</taxon>
        <taxon>Streptomycetaceae</taxon>
        <taxon>Actinacidiphila</taxon>
    </lineage>
</organism>
<gene>
    <name evidence="4" type="ORF">SAMN05216251_101464</name>
</gene>
<dbReference type="GO" id="GO:0005737">
    <property type="term" value="C:cytoplasm"/>
    <property type="evidence" value="ECO:0007669"/>
    <property type="project" value="TreeGrafter"/>
</dbReference>
<dbReference type="Proteomes" id="UP000199323">
    <property type="component" value="Unassembled WGS sequence"/>
</dbReference>
<reference evidence="4 5" key="1">
    <citation type="submission" date="2016-10" db="EMBL/GenBank/DDBJ databases">
        <authorList>
            <person name="de Groot N.N."/>
        </authorList>
    </citation>
    <scope>NUCLEOTIDE SEQUENCE [LARGE SCALE GENOMIC DNA]</scope>
    <source>
        <strain evidence="4 5">CGMCC 4.3510</strain>
    </source>
</reference>
<accession>A0A1I1XN87</accession>
<dbReference type="Gene3D" id="3.60.20.30">
    <property type="entry name" value="(Glycosyl)asparaginase"/>
    <property type="match status" value="1"/>
</dbReference>
<evidence type="ECO:0000256" key="3">
    <source>
        <dbReference type="PIRSR" id="PIRSR600246-3"/>
    </source>
</evidence>
<proteinExistence type="predicted"/>
<dbReference type="Pfam" id="PF01112">
    <property type="entry name" value="Asparaginase_2"/>
    <property type="match status" value="1"/>
</dbReference>
<dbReference type="STRING" id="380248.SAMN05216251_101464"/>
<evidence type="ECO:0000313" key="4">
    <source>
        <dbReference type="EMBL" id="SFE08849.1"/>
    </source>
</evidence>
<dbReference type="PANTHER" id="PTHR10188">
    <property type="entry name" value="L-ASPARAGINASE"/>
    <property type="match status" value="1"/>
</dbReference>
<evidence type="ECO:0000313" key="5">
    <source>
        <dbReference type="Proteomes" id="UP000199323"/>
    </source>
</evidence>
<dbReference type="SUPFAM" id="SSF56235">
    <property type="entry name" value="N-terminal nucleophile aminohydrolases (Ntn hydrolases)"/>
    <property type="match status" value="1"/>
</dbReference>
<dbReference type="RefSeq" id="WP_177246285.1">
    <property type="nucleotide sequence ID" value="NZ_FONG01000001.1"/>
</dbReference>
<dbReference type="AlphaFoldDB" id="A0A1I1XN87"/>
<name>A0A1I1XN87_9ACTN</name>
<protein>
    <submittedName>
        <fullName evidence="4">Beta-aspartyl-peptidase (Threonine type)</fullName>
    </submittedName>
</protein>
<dbReference type="CDD" id="cd04513">
    <property type="entry name" value="Glycosylasparaginase"/>
    <property type="match status" value="1"/>
</dbReference>
<feature type="binding site" evidence="2">
    <location>
        <begin position="205"/>
        <end position="208"/>
    </location>
    <ligand>
        <name>substrate</name>
    </ligand>
</feature>
<dbReference type="PANTHER" id="PTHR10188:SF6">
    <property type="entry name" value="N(4)-(BETA-N-ACETYLGLUCOSAMINYL)-L-ASPARAGINASE"/>
    <property type="match status" value="1"/>
</dbReference>
<evidence type="ECO:0000256" key="2">
    <source>
        <dbReference type="PIRSR" id="PIRSR600246-2"/>
    </source>
</evidence>